<dbReference type="Proteomes" id="UP000028547">
    <property type="component" value="Unassembled WGS sequence"/>
</dbReference>
<proteinExistence type="predicted"/>
<dbReference type="InterPro" id="IPR005467">
    <property type="entry name" value="His_kinase_dom"/>
</dbReference>
<dbReference type="GO" id="GO:0000155">
    <property type="term" value="F:phosphorelay sensor kinase activity"/>
    <property type="evidence" value="ECO:0007669"/>
    <property type="project" value="InterPro"/>
</dbReference>
<evidence type="ECO:0000313" key="12">
    <source>
        <dbReference type="Proteomes" id="UP000028547"/>
    </source>
</evidence>
<dbReference type="CDD" id="cd00082">
    <property type="entry name" value="HisKA"/>
    <property type="match status" value="1"/>
</dbReference>
<evidence type="ECO:0000256" key="1">
    <source>
        <dbReference type="ARBA" id="ARBA00000085"/>
    </source>
</evidence>
<evidence type="ECO:0000256" key="2">
    <source>
        <dbReference type="ARBA" id="ARBA00012438"/>
    </source>
</evidence>
<dbReference type="SUPFAM" id="SSF55785">
    <property type="entry name" value="PYP-like sensor domain (PAS domain)"/>
    <property type="match status" value="1"/>
</dbReference>
<dbReference type="InterPro" id="IPR004358">
    <property type="entry name" value="Sig_transdc_His_kin-like_C"/>
</dbReference>
<dbReference type="PROSITE" id="PS50112">
    <property type="entry name" value="PAS"/>
    <property type="match status" value="1"/>
</dbReference>
<dbReference type="GO" id="GO:0006355">
    <property type="term" value="P:regulation of DNA-templated transcription"/>
    <property type="evidence" value="ECO:0007669"/>
    <property type="project" value="InterPro"/>
</dbReference>
<keyword evidence="8" id="KW-0902">Two-component regulatory system</keyword>
<gene>
    <name evidence="11" type="ORF">Q664_50965</name>
</gene>
<dbReference type="Pfam" id="PF01590">
    <property type="entry name" value="GAF"/>
    <property type="match status" value="1"/>
</dbReference>
<evidence type="ECO:0000259" key="9">
    <source>
        <dbReference type="PROSITE" id="PS50109"/>
    </source>
</evidence>
<dbReference type="InterPro" id="IPR036097">
    <property type="entry name" value="HisK_dim/P_sf"/>
</dbReference>
<evidence type="ECO:0000313" key="11">
    <source>
        <dbReference type="EMBL" id="KFA86992.1"/>
    </source>
</evidence>
<dbReference type="InterPro" id="IPR000014">
    <property type="entry name" value="PAS"/>
</dbReference>
<dbReference type="GO" id="GO:0005524">
    <property type="term" value="F:ATP binding"/>
    <property type="evidence" value="ECO:0007669"/>
    <property type="project" value="UniProtKB-KW"/>
</dbReference>
<accession>A0A084SEV7</accession>
<evidence type="ECO:0000256" key="4">
    <source>
        <dbReference type="ARBA" id="ARBA00022679"/>
    </source>
</evidence>
<dbReference type="NCBIfam" id="TIGR00229">
    <property type="entry name" value="sensory_box"/>
    <property type="match status" value="1"/>
</dbReference>
<reference evidence="11 12" key="1">
    <citation type="submission" date="2014-07" db="EMBL/GenBank/DDBJ databases">
        <title>Draft Genome Sequence of Gephyronic Acid Producer, Cystobacter violaceus Strain Cb vi76.</title>
        <authorList>
            <person name="Stevens D.C."/>
            <person name="Young J."/>
            <person name="Carmichael R."/>
            <person name="Tan J."/>
            <person name="Taylor R.E."/>
        </authorList>
    </citation>
    <scope>NUCLEOTIDE SEQUENCE [LARGE SCALE GENOMIC DNA]</scope>
    <source>
        <strain evidence="11 12">Cb vi76</strain>
    </source>
</reference>
<evidence type="ECO:0000256" key="3">
    <source>
        <dbReference type="ARBA" id="ARBA00022553"/>
    </source>
</evidence>
<evidence type="ECO:0000256" key="5">
    <source>
        <dbReference type="ARBA" id="ARBA00022741"/>
    </source>
</evidence>
<keyword evidence="7" id="KW-0067">ATP-binding</keyword>
<dbReference type="InterPro" id="IPR003661">
    <property type="entry name" value="HisK_dim/P_dom"/>
</dbReference>
<dbReference type="SMART" id="SM00388">
    <property type="entry name" value="HisKA"/>
    <property type="match status" value="1"/>
</dbReference>
<name>A0A084SEV7_9BACT</name>
<dbReference type="InterPro" id="IPR035965">
    <property type="entry name" value="PAS-like_dom_sf"/>
</dbReference>
<keyword evidence="5" id="KW-0547">Nucleotide-binding</keyword>
<dbReference type="Gene3D" id="3.30.565.10">
    <property type="entry name" value="Histidine kinase-like ATPase, C-terminal domain"/>
    <property type="match status" value="1"/>
</dbReference>
<dbReference type="InterPro" id="IPR003594">
    <property type="entry name" value="HATPase_dom"/>
</dbReference>
<sequence>MRTKRYSETGLRELIESFGNPMYVAHGGRVLVANEAYLEMLGRSREQVEGQLFLEFVRPEDRARLEVRQRQREEGTLTEREPPRYLMPRPDGGVLEVASHVRLVEVEEVGPAMLINCLVLGQRPAELVVAERLVETSAELVAARSEDAVRRVALAGLTHAGFTASFLVRDGERFLARDGALPPEDGALGLRALSEGRPVFGPSRDEATPVYLPLGTTLSEVLWVAKVGLSPSYGSVLALFAKVVGAALTDARLLTDVERGRWEMVAVAEAARFVAQPEPPSPEDFLSRLASLLGAEAVLLYSPRMPEGELVLAAQVGLDGELQVRFAVPLGGLSPSTVVARGAVLSNEAEERVLLEATGGRLGCGAVVRLAHGGHARGLLQVLRPPGRPFVGADLRLLGTLSELLMTLLDQRRLRTESARQLADTRLLLDLARTTTATLEVASILDVASDSLVKLLDVSNCFILLHDEQAGVLRGAAASATHRDFFRTVVISLDDPGSVAARAARERRPISIPDLSKVEGMEKRALVRRFEEKALLALPLTSREELIGVVLVDDTRQPRTFDTAFIELAEATCGQISLAIANARLYESLWASYAELAAARAEMVQRERFSALGDLSAIVAHEVRNPLGVIFNAVASLRRLLKAEGDAAMLLDILSEESDRLNRMVGDLLDYTRPRETILQPEDVPQVLQDALDFASTQQQGSSHHVTLAVDVAEDVPRVPMDRRLIRQALVNVLVNAIQAMPQGGVVQVRARREAHGNKDVLRIDVADQGCGIPTELAHRVFEPFFTTKAQGTGLGLAVVKRNVEVHHGELALESKPGRGTTFTFRLPLSQPTSPP</sequence>
<dbReference type="EMBL" id="JPMI01000409">
    <property type="protein sequence ID" value="KFA86992.1"/>
    <property type="molecule type" value="Genomic_DNA"/>
</dbReference>
<dbReference type="PANTHER" id="PTHR43065:SF10">
    <property type="entry name" value="PEROXIDE STRESS-ACTIVATED HISTIDINE KINASE MAK3"/>
    <property type="match status" value="1"/>
</dbReference>
<comment type="caution">
    <text evidence="11">The sequence shown here is derived from an EMBL/GenBank/DDBJ whole genome shotgun (WGS) entry which is preliminary data.</text>
</comment>
<dbReference type="PROSITE" id="PS50109">
    <property type="entry name" value="HIS_KIN"/>
    <property type="match status" value="1"/>
</dbReference>
<dbReference type="RefSeq" id="WP_043413951.1">
    <property type="nucleotide sequence ID" value="NZ_JPMI01000409.1"/>
</dbReference>
<dbReference type="SUPFAM" id="SSF55781">
    <property type="entry name" value="GAF domain-like"/>
    <property type="match status" value="2"/>
</dbReference>
<dbReference type="Gene3D" id="3.30.450.40">
    <property type="match status" value="2"/>
</dbReference>
<dbReference type="CDD" id="cd00130">
    <property type="entry name" value="PAS"/>
    <property type="match status" value="1"/>
</dbReference>
<keyword evidence="6 11" id="KW-0418">Kinase</keyword>
<evidence type="ECO:0000259" key="10">
    <source>
        <dbReference type="PROSITE" id="PS50112"/>
    </source>
</evidence>
<dbReference type="SMART" id="SM00387">
    <property type="entry name" value="HATPase_c"/>
    <property type="match status" value="1"/>
</dbReference>
<evidence type="ECO:0000256" key="6">
    <source>
        <dbReference type="ARBA" id="ARBA00022777"/>
    </source>
</evidence>
<evidence type="ECO:0000256" key="7">
    <source>
        <dbReference type="ARBA" id="ARBA00022840"/>
    </source>
</evidence>
<feature type="domain" description="Histidine kinase" evidence="9">
    <location>
        <begin position="618"/>
        <end position="831"/>
    </location>
</feature>
<dbReference type="SUPFAM" id="SSF47384">
    <property type="entry name" value="Homodimeric domain of signal transducing histidine kinase"/>
    <property type="match status" value="1"/>
</dbReference>
<dbReference type="SMART" id="SM00065">
    <property type="entry name" value="GAF"/>
    <property type="match status" value="2"/>
</dbReference>
<dbReference type="InterPro" id="IPR036890">
    <property type="entry name" value="HATPase_C_sf"/>
</dbReference>
<protein>
    <recommendedName>
        <fullName evidence="2">histidine kinase</fullName>
        <ecNumber evidence="2">2.7.13.3</ecNumber>
    </recommendedName>
</protein>
<dbReference type="Gene3D" id="3.30.450.20">
    <property type="entry name" value="PAS domain"/>
    <property type="match status" value="1"/>
</dbReference>
<dbReference type="Pfam" id="PF00989">
    <property type="entry name" value="PAS"/>
    <property type="match status" value="1"/>
</dbReference>
<dbReference type="PRINTS" id="PR00344">
    <property type="entry name" value="BCTRLSENSOR"/>
</dbReference>
<evidence type="ECO:0000256" key="8">
    <source>
        <dbReference type="ARBA" id="ARBA00023012"/>
    </source>
</evidence>
<dbReference type="InterPro" id="IPR013767">
    <property type="entry name" value="PAS_fold"/>
</dbReference>
<dbReference type="Pfam" id="PF02518">
    <property type="entry name" value="HATPase_c"/>
    <property type="match status" value="1"/>
</dbReference>
<dbReference type="PANTHER" id="PTHR43065">
    <property type="entry name" value="SENSOR HISTIDINE KINASE"/>
    <property type="match status" value="1"/>
</dbReference>
<dbReference type="InterPro" id="IPR003018">
    <property type="entry name" value="GAF"/>
</dbReference>
<dbReference type="SMART" id="SM00091">
    <property type="entry name" value="PAS"/>
    <property type="match status" value="1"/>
</dbReference>
<dbReference type="SUPFAM" id="SSF55874">
    <property type="entry name" value="ATPase domain of HSP90 chaperone/DNA topoisomerase II/histidine kinase"/>
    <property type="match status" value="1"/>
</dbReference>
<dbReference type="Pfam" id="PF00512">
    <property type="entry name" value="HisKA"/>
    <property type="match status" value="1"/>
</dbReference>
<comment type="catalytic activity">
    <reaction evidence="1">
        <text>ATP + protein L-histidine = ADP + protein N-phospho-L-histidine.</text>
        <dbReference type="EC" id="2.7.13.3"/>
    </reaction>
</comment>
<dbReference type="AlphaFoldDB" id="A0A084SEV7"/>
<keyword evidence="3" id="KW-0597">Phosphoprotein</keyword>
<organism evidence="11 12">
    <name type="scientific">Archangium violaceum Cb vi76</name>
    <dbReference type="NCBI Taxonomy" id="1406225"/>
    <lineage>
        <taxon>Bacteria</taxon>
        <taxon>Pseudomonadati</taxon>
        <taxon>Myxococcota</taxon>
        <taxon>Myxococcia</taxon>
        <taxon>Myxococcales</taxon>
        <taxon>Cystobacterineae</taxon>
        <taxon>Archangiaceae</taxon>
        <taxon>Archangium</taxon>
    </lineage>
</organism>
<feature type="domain" description="PAS" evidence="10">
    <location>
        <begin position="7"/>
        <end position="66"/>
    </location>
</feature>
<keyword evidence="4" id="KW-0808">Transferase</keyword>
<dbReference type="Gene3D" id="1.10.287.130">
    <property type="match status" value="1"/>
</dbReference>
<dbReference type="EC" id="2.7.13.3" evidence="2"/>
<dbReference type="InterPro" id="IPR029016">
    <property type="entry name" value="GAF-like_dom_sf"/>
</dbReference>